<accession>A0A4U7MXY0</accession>
<dbReference type="Pfam" id="PF01266">
    <property type="entry name" value="DAO"/>
    <property type="match status" value="1"/>
</dbReference>
<dbReference type="Gene3D" id="3.30.9.10">
    <property type="entry name" value="D-Amino Acid Oxidase, subunit A, domain 2"/>
    <property type="match status" value="1"/>
</dbReference>
<name>A0A4U7MXY0_9RHOB</name>
<organism evidence="3 4">
    <name type="scientific">Shimia litoralis</name>
    <dbReference type="NCBI Taxonomy" id="420403"/>
    <lineage>
        <taxon>Bacteria</taxon>
        <taxon>Pseudomonadati</taxon>
        <taxon>Pseudomonadota</taxon>
        <taxon>Alphaproteobacteria</taxon>
        <taxon>Rhodobacterales</taxon>
        <taxon>Roseobacteraceae</taxon>
    </lineage>
</organism>
<dbReference type="OrthoDB" id="9806601at2"/>
<keyword evidence="4" id="KW-1185">Reference proteome</keyword>
<dbReference type="PANTHER" id="PTHR13847">
    <property type="entry name" value="SARCOSINE DEHYDROGENASE-RELATED"/>
    <property type="match status" value="1"/>
</dbReference>
<evidence type="ECO:0000313" key="3">
    <source>
        <dbReference type="EMBL" id="TKZ17938.1"/>
    </source>
</evidence>
<keyword evidence="1" id="KW-0560">Oxidoreductase</keyword>
<comment type="caution">
    <text evidence="3">The sequence shown here is derived from an EMBL/GenBank/DDBJ whole genome shotgun (WGS) entry which is preliminary data.</text>
</comment>
<dbReference type="InterPro" id="IPR006076">
    <property type="entry name" value="FAD-dep_OxRdtase"/>
</dbReference>
<dbReference type="PANTHER" id="PTHR13847:SF281">
    <property type="entry name" value="FAD DEPENDENT OXIDOREDUCTASE DOMAIN-CONTAINING PROTEIN"/>
    <property type="match status" value="1"/>
</dbReference>
<dbReference type="AlphaFoldDB" id="A0A4U7MXY0"/>
<evidence type="ECO:0000259" key="2">
    <source>
        <dbReference type="Pfam" id="PF01266"/>
    </source>
</evidence>
<dbReference type="GO" id="GO:0005737">
    <property type="term" value="C:cytoplasm"/>
    <property type="evidence" value="ECO:0007669"/>
    <property type="project" value="TreeGrafter"/>
</dbReference>
<protein>
    <submittedName>
        <fullName evidence="3">FAD-binding oxidoreductase</fullName>
    </submittedName>
</protein>
<dbReference type="EMBL" id="SULI01000020">
    <property type="protein sequence ID" value="TKZ17938.1"/>
    <property type="molecule type" value="Genomic_DNA"/>
</dbReference>
<reference evidence="3 4" key="1">
    <citation type="submission" date="2019-04" db="EMBL/GenBank/DDBJ databases">
        <title>Genome sequence of Pelagicola litoralis CL-ES2.</title>
        <authorList>
            <person name="Cao J."/>
        </authorList>
    </citation>
    <scope>NUCLEOTIDE SEQUENCE [LARGE SCALE GENOMIC DNA]</scope>
    <source>
        <strain evidence="3 4">CL-ES2</strain>
    </source>
</reference>
<dbReference type="InterPro" id="IPR036188">
    <property type="entry name" value="FAD/NAD-bd_sf"/>
</dbReference>
<dbReference type="GO" id="GO:0016491">
    <property type="term" value="F:oxidoreductase activity"/>
    <property type="evidence" value="ECO:0007669"/>
    <property type="project" value="UniProtKB-KW"/>
</dbReference>
<dbReference type="Proteomes" id="UP000306575">
    <property type="component" value="Unassembled WGS sequence"/>
</dbReference>
<dbReference type="RefSeq" id="WP_138017000.1">
    <property type="nucleotide sequence ID" value="NZ_SULI01000020.1"/>
</dbReference>
<sequence>MTHICDDFAYGNGPRAACFWNGTANSPARMPANGQIHADVAIIGAGFTGLSAALRLSKAGYKVVVLDSRSVGWGASGRNGGFCCIGGAKASDTQLRRMVGPQAARDYRLAERDAVYFTQDLIAQHGFDVDAQFGGETVLAHRQKDYEAFHDEAQSLSELYDVDVSVIPPDDLGKHGMSGPFYGAMNIPIGFGLNPRKYVLQLATAAESAGARIFESSGVRSIEKVGHNWKLCTPNAQIESPKVVVATNGYSSETVPKWMAGRYLPTQSSVIVTRPLSPEELAEQGWSTHQLAYDTRNLLHYFRLLPNGRFLFGMRGGLSTTSKTHDAVQSLIRQDFETMFPKWAHVETPWYWTGFVCLSRNLTPFAGPIPEHAGMYAGFGYHGNGVAMGSYSGALVADQIMGDTGLRLPKVMQIPPRKFPFGQKRRALMYPAYVAYNFKDR</sequence>
<evidence type="ECO:0000313" key="4">
    <source>
        <dbReference type="Proteomes" id="UP000306575"/>
    </source>
</evidence>
<evidence type="ECO:0000256" key="1">
    <source>
        <dbReference type="ARBA" id="ARBA00023002"/>
    </source>
</evidence>
<proteinExistence type="predicted"/>
<dbReference type="Gene3D" id="3.50.50.60">
    <property type="entry name" value="FAD/NAD(P)-binding domain"/>
    <property type="match status" value="1"/>
</dbReference>
<gene>
    <name evidence="3" type="ORF">FAP39_13900</name>
</gene>
<feature type="domain" description="FAD dependent oxidoreductase" evidence="2">
    <location>
        <begin position="39"/>
        <end position="398"/>
    </location>
</feature>
<dbReference type="SUPFAM" id="SSF51905">
    <property type="entry name" value="FAD/NAD(P)-binding domain"/>
    <property type="match status" value="1"/>
</dbReference>